<evidence type="ECO:0000313" key="2">
    <source>
        <dbReference type="Proteomes" id="UP000828390"/>
    </source>
</evidence>
<gene>
    <name evidence="1" type="ORF">DPMN_021236</name>
</gene>
<comment type="caution">
    <text evidence="1">The sequence shown here is derived from an EMBL/GenBank/DDBJ whole genome shotgun (WGS) entry which is preliminary data.</text>
</comment>
<dbReference type="AlphaFoldDB" id="A0A9D4NI76"/>
<accession>A0A9D4NI76</accession>
<reference evidence="1" key="2">
    <citation type="submission" date="2020-11" db="EMBL/GenBank/DDBJ databases">
        <authorList>
            <person name="McCartney M.A."/>
            <person name="Auch B."/>
            <person name="Kono T."/>
            <person name="Mallez S."/>
            <person name="Becker A."/>
            <person name="Gohl D.M."/>
            <person name="Silverstein K.A.T."/>
            <person name="Koren S."/>
            <person name="Bechman K.B."/>
            <person name="Herman A."/>
            <person name="Abrahante J.E."/>
            <person name="Garbe J."/>
        </authorList>
    </citation>
    <scope>NUCLEOTIDE SEQUENCE</scope>
    <source>
        <strain evidence="1">Duluth1</strain>
        <tissue evidence="1">Whole animal</tissue>
    </source>
</reference>
<proteinExistence type="predicted"/>
<protein>
    <submittedName>
        <fullName evidence="1">Uncharacterized protein</fullName>
    </submittedName>
</protein>
<dbReference type="EMBL" id="JAIWYP010000001">
    <property type="protein sequence ID" value="KAH3897052.1"/>
    <property type="molecule type" value="Genomic_DNA"/>
</dbReference>
<dbReference type="Proteomes" id="UP000828390">
    <property type="component" value="Unassembled WGS sequence"/>
</dbReference>
<name>A0A9D4NI76_DREPO</name>
<sequence>MEVSTEALKIIENSTNINSVDIAMTANSPSDLVRDHSWLRALAYLVNMVIECSVMTFEPRLWENGA</sequence>
<keyword evidence="2" id="KW-1185">Reference proteome</keyword>
<reference evidence="1" key="1">
    <citation type="journal article" date="2019" name="bioRxiv">
        <title>The Genome of the Zebra Mussel, Dreissena polymorpha: A Resource for Invasive Species Research.</title>
        <authorList>
            <person name="McCartney M.A."/>
            <person name="Auch B."/>
            <person name="Kono T."/>
            <person name="Mallez S."/>
            <person name="Zhang Y."/>
            <person name="Obille A."/>
            <person name="Becker A."/>
            <person name="Abrahante J.E."/>
            <person name="Garbe J."/>
            <person name="Badalamenti J.P."/>
            <person name="Herman A."/>
            <person name="Mangelson H."/>
            <person name="Liachko I."/>
            <person name="Sullivan S."/>
            <person name="Sone E.D."/>
            <person name="Koren S."/>
            <person name="Silverstein K.A.T."/>
            <person name="Beckman K.B."/>
            <person name="Gohl D.M."/>
        </authorList>
    </citation>
    <scope>NUCLEOTIDE SEQUENCE</scope>
    <source>
        <strain evidence="1">Duluth1</strain>
        <tissue evidence="1">Whole animal</tissue>
    </source>
</reference>
<organism evidence="1 2">
    <name type="scientific">Dreissena polymorpha</name>
    <name type="common">Zebra mussel</name>
    <name type="synonym">Mytilus polymorpha</name>
    <dbReference type="NCBI Taxonomy" id="45954"/>
    <lineage>
        <taxon>Eukaryota</taxon>
        <taxon>Metazoa</taxon>
        <taxon>Spiralia</taxon>
        <taxon>Lophotrochozoa</taxon>
        <taxon>Mollusca</taxon>
        <taxon>Bivalvia</taxon>
        <taxon>Autobranchia</taxon>
        <taxon>Heteroconchia</taxon>
        <taxon>Euheterodonta</taxon>
        <taxon>Imparidentia</taxon>
        <taxon>Neoheterodontei</taxon>
        <taxon>Myida</taxon>
        <taxon>Dreissenoidea</taxon>
        <taxon>Dreissenidae</taxon>
        <taxon>Dreissena</taxon>
    </lineage>
</organism>
<evidence type="ECO:0000313" key="1">
    <source>
        <dbReference type="EMBL" id="KAH3897052.1"/>
    </source>
</evidence>